<feature type="active site" description="Proton donor; for dehydratase activity" evidence="7">
    <location>
        <position position="1226"/>
    </location>
</feature>
<dbReference type="Gene3D" id="3.40.47.10">
    <property type="match status" value="1"/>
</dbReference>
<dbReference type="InterPro" id="IPR049551">
    <property type="entry name" value="PKS_DH_C"/>
</dbReference>
<dbReference type="PANTHER" id="PTHR43775:SF29">
    <property type="entry name" value="ASPERFURANONE POLYKETIDE SYNTHASE AFOG-RELATED"/>
    <property type="match status" value="1"/>
</dbReference>
<dbReference type="GO" id="GO:0006633">
    <property type="term" value="P:fatty acid biosynthetic process"/>
    <property type="evidence" value="ECO:0007669"/>
    <property type="project" value="InterPro"/>
</dbReference>
<dbReference type="PROSITE" id="PS00606">
    <property type="entry name" value="KS3_1"/>
    <property type="match status" value="1"/>
</dbReference>
<dbReference type="SMART" id="SM00829">
    <property type="entry name" value="PKS_ER"/>
    <property type="match status" value="1"/>
</dbReference>
<dbReference type="SUPFAM" id="SSF52151">
    <property type="entry name" value="FabD/lysophospholipase-like"/>
    <property type="match status" value="1"/>
</dbReference>
<evidence type="ECO:0000259" key="9">
    <source>
        <dbReference type="PROSITE" id="PS52019"/>
    </source>
</evidence>
<evidence type="ECO:0000256" key="5">
    <source>
        <dbReference type="ARBA" id="ARBA00023268"/>
    </source>
</evidence>
<dbReference type="InterPro" id="IPR029063">
    <property type="entry name" value="SAM-dependent_MTases_sf"/>
</dbReference>
<dbReference type="InterPro" id="IPR013154">
    <property type="entry name" value="ADH-like_N"/>
</dbReference>
<dbReference type="InterPro" id="IPR016036">
    <property type="entry name" value="Malonyl_transacylase_ACP-bd"/>
</dbReference>
<dbReference type="InterPro" id="IPR049900">
    <property type="entry name" value="PKS_mFAS_DH"/>
</dbReference>
<dbReference type="InterPro" id="IPR050091">
    <property type="entry name" value="PKS_NRPS_Biosynth_Enz"/>
</dbReference>
<dbReference type="SUPFAM" id="SSF53335">
    <property type="entry name" value="S-adenosyl-L-methionine-dependent methyltransferases"/>
    <property type="match status" value="1"/>
</dbReference>
<dbReference type="InterPro" id="IPR014043">
    <property type="entry name" value="Acyl_transferase_dom"/>
</dbReference>
<dbReference type="SUPFAM" id="SSF53901">
    <property type="entry name" value="Thiolase-like"/>
    <property type="match status" value="1"/>
</dbReference>
<evidence type="ECO:0000256" key="7">
    <source>
        <dbReference type="PROSITE-ProRule" id="PRU01363"/>
    </source>
</evidence>
<dbReference type="GO" id="GO:0004315">
    <property type="term" value="F:3-oxoacyl-[acyl-carrier-protein] synthase activity"/>
    <property type="evidence" value="ECO:0007669"/>
    <property type="project" value="InterPro"/>
</dbReference>
<dbReference type="CDD" id="cd05195">
    <property type="entry name" value="enoyl_red"/>
    <property type="match status" value="1"/>
</dbReference>
<dbReference type="SMART" id="SM00826">
    <property type="entry name" value="PKS_DH"/>
    <property type="match status" value="1"/>
</dbReference>
<dbReference type="InterPro" id="IPR016039">
    <property type="entry name" value="Thiolase-like"/>
</dbReference>
<dbReference type="PROSITE" id="PS52019">
    <property type="entry name" value="PKS_MFAS_DH"/>
    <property type="match status" value="1"/>
</dbReference>
<evidence type="ECO:0008006" key="12">
    <source>
        <dbReference type="Google" id="ProtNLM"/>
    </source>
</evidence>
<dbReference type="CDD" id="cd00833">
    <property type="entry name" value="PKS"/>
    <property type="match status" value="1"/>
</dbReference>
<accession>A0A9X0ADZ1</accession>
<dbReference type="InterPro" id="IPR020807">
    <property type="entry name" value="PKS_DH"/>
</dbReference>
<dbReference type="EMBL" id="JAPEIS010000012">
    <property type="protein sequence ID" value="KAJ8061071.1"/>
    <property type="molecule type" value="Genomic_DNA"/>
</dbReference>
<protein>
    <recommendedName>
        <fullName evidence="12">Carrier domain-containing protein</fullName>
    </recommendedName>
</protein>
<dbReference type="Gene3D" id="3.30.70.3290">
    <property type="match status" value="1"/>
</dbReference>
<evidence type="ECO:0000313" key="11">
    <source>
        <dbReference type="Proteomes" id="UP001152300"/>
    </source>
</evidence>
<reference evidence="10" key="1">
    <citation type="submission" date="2022-11" db="EMBL/GenBank/DDBJ databases">
        <title>Genome Resource of Sclerotinia nivalis Strain SnTB1, a Plant Pathogen Isolated from American Ginseng.</title>
        <authorList>
            <person name="Fan S."/>
        </authorList>
    </citation>
    <scope>NUCLEOTIDE SEQUENCE</scope>
    <source>
        <strain evidence="10">SnTB1</strain>
    </source>
</reference>
<dbReference type="SMART" id="SM00827">
    <property type="entry name" value="PKS_AT"/>
    <property type="match status" value="1"/>
</dbReference>
<dbReference type="InterPro" id="IPR013217">
    <property type="entry name" value="Methyltransf_12"/>
</dbReference>
<dbReference type="SUPFAM" id="SSF55048">
    <property type="entry name" value="Probable ACP-binding domain of malonyl-CoA ACP transacylase"/>
    <property type="match status" value="1"/>
</dbReference>
<feature type="active site" description="Proton acceptor; for dehydratase activity" evidence="7">
    <location>
        <position position="1035"/>
    </location>
</feature>
<dbReference type="PANTHER" id="PTHR43775">
    <property type="entry name" value="FATTY ACID SYNTHASE"/>
    <property type="match status" value="1"/>
</dbReference>
<proteinExistence type="predicted"/>
<dbReference type="Pfam" id="PF21089">
    <property type="entry name" value="PKS_DH_N"/>
    <property type="match status" value="1"/>
</dbReference>
<dbReference type="Gene3D" id="3.10.129.110">
    <property type="entry name" value="Polyketide synthase dehydratase"/>
    <property type="match status" value="1"/>
</dbReference>
<feature type="region of interest" description="C-terminal hotdog fold" evidence="7">
    <location>
        <begin position="1158"/>
        <end position="1315"/>
    </location>
</feature>
<dbReference type="Gene3D" id="3.90.180.10">
    <property type="entry name" value="Medium-chain alcohol dehydrogenases, catalytic domain"/>
    <property type="match status" value="1"/>
</dbReference>
<dbReference type="InterPro" id="IPR018201">
    <property type="entry name" value="Ketoacyl_synth_AS"/>
</dbReference>
<dbReference type="OrthoDB" id="329835at2759"/>
<keyword evidence="1" id="KW-0596">Phosphopantetheine</keyword>
<feature type="region of interest" description="N-terminal hotdog fold" evidence="7">
    <location>
        <begin position="1003"/>
        <end position="1136"/>
    </location>
</feature>
<keyword evidence="4" id="KW-0560">Oxidoreductase</keyword>
<dbReference type="SUPFAM" id="SSF51735">
    <property type="entry name" value="NAD(P)-binding Rossmann-fold domains"/>
    <property type="match status" value="1"/>
</dbReference>
<evidence type="ECO:0000256" key="4">
    <source>
        <dbReference type="ARBA" id="ARBA00023002"/>
    </source>
</evidence>
<dbReference type="SMART" id="SM00825">
    <property type="entry name" value="PKS_KS"/>
    <property type="match status" value="1"/>
</dbReference>
<gene>
    <name evidence="10" type="ORF">OCU04_010148</name>
</gene>
<feature type="domain" description="PKS/mFAS DH" evidence="9">
    <location>
        <begin position="1003"/>
        <end position="1315"/>
    </location>
</feature>
<dbReference type="GO" id="GO:0004312">
    <property type="term" value="F:fatty acid synthase activity"/>
    <property type="evidence" value="ECO:0007669"/>
    <property type="project" value="TreeGrafter"/>
</dbReference>
<dbReference type="InterPro" id="IPR014030">
    <property type="entry name" value="Ketoacyl_synth_N"/>
</dbReference>
<dbReference type="Proteomes" id="UP001152300">
    <property type="component" value="Unassembled WGS sequence"/>
</dbReference>
<evidence type="ECO:0000256" key="3">
    <source>
        <dbReference type="ARBA" id="ARBA00022679"/>
    </source>
</evidence>
<dbReference type="InterPro" id="IPR020841">
    <property type="entry name" value="PKS_Beta-ketoAc_synthase_dom"/>
</dbReference>
<dbReference type="InterPro" id="IPR011032">
    <property type="entry name" value="GroES-like_sf"/>
</dbReference>
<organism evidence="10 11">
    <name type="scientific">Sclerotinia nivalis</name>
    <dbReference type="NCBI Taxonomy" id="352851"/>
    <lineage>
        <taxon>Eukaryota</taxon>
        <taxon>Fungi</taxon>
        <taxon>Dikarya</taxon>
        <taxon>Ascomycota</taxon>
        <taxon>Pezizomycotina</taxon>
        <taxon>Leotiomycetes</taxon>
        <taxon>Helotiales</taxon>
        <taxon>Sclerotiniaceae</taxon>
        <taxon>Sclerotinia</taxon>
    </lineage>
</organism>
<dbReference type="Pfam" id="PF14765">
    <property type="entry name" value="PS-DH"/>
    <property type="match status" value="1"/>
</dbReference>
<feature type="domain" description="Ketosynthase family 3 (KS3)" evidence="8">
    <location>
        <begin position="19"/>
        <end position="444"/>
    </location>
</feature>
<dbReference type="CDD" id="cd02440">
    <property type="entry name" value="AdoMet_MTases"/>
    <property type="match status" value="1"/>
</dbReference>
<keyword evidence="6" id="KW-0012">Acyltransferase</keyword>
<dbReference type="Pfam" id="PF08242">
    <property type="entry name" value="Methyltransf_12"/>
    <property type="match status" value="1"/>
</dbReference>
<keyword evidence="3" id="KW-0808">Transferase</keyword>
<dbReference type="Pfam" id="PF08240">
    <property type="entry name" value="ADH_N"/>
    <property type="match status" value="1"/>
</dbReference>
<dbReference type="InterPro" id="IPR020843">
    <property type="entry name" value="ER"/>
</dbReference>
<keyword evidence="5" id="KW-0511">Multifunctional enzyme</keyword>
<dbReference type="Pfam" id="PF02801">
    <property type="entry name" value="Ketoacyl-synt_C"/>
    <property type="match status" value="1"/>
</dbReference>
<dbReference type="InterPro" id="IPR049552">
    <property type="entry name" value="PKS_DH_N"/>
</dbReference>
<dbReference type="InterPro" id="IPR001227">
    <property type="entry name" value="Ac_transferase_dom_sf"/>
</dbReference>
<evidence type="ECO:0000259" key="8">
    <source>
        <dbReference type="PROSITE" id="PS52004"/>
    </source>
</evidence>
<dbReference type="Pfam" id="PF00698">
    <property type="entry name" value="Acyl_transf_1"/>
    <property type="match status" value="1"/>
</dbReference>
<dbReference type="Gene3D" id="3.40.50.150">
    <property type="entry name" value="Vaccinia Virus protein VP39"/>
    <property type="match status" value="1"/>
</dbReference>
<comment type="caution">
    <text evidence="10">The sequence shown here is derived from an EMBL/GenBank/DDBJ whole genome shotgun (WGS) entry which is preliminary data.</text>
</comment>
<evidence type="ECO:0000313" key="10">
    <source>
        <dbReference type="EMBL" id="KAJ8061071.1"/>
    </source>
</evidence>
<dbReference type="GO" id="GO:0044550">
    <property type="term" value="P:secondary metabolite biosynthetic process"/>
    <property type="evidence" value="ECO:0007669"/>
    <property type="project" value="UniProtKB-ARBA"/>
</dbReference>
<keyword evidence="11" id="KW-1185">Reference proteome</keyword>
<dbReference type="PROSITE" id="PS52004">
    <property type="entry name" value="KS3_2"/>
    <property type="match status" value="1"/>
</dbReference>
<dbReference type="SUPFAM" id="SSF50129">
    <property type="entry name" value="GroES-like"/>
    <property type="match status" value="1"/>
</dbReference>
<sequence>MNFNDSGFRDSGTSKNGTHIPLAIVGLSFEFPREATSIDSFWEMIYEGRAAATDFPSTRMNIRGYYHPDDNRTSTIPLRGGNFLKEDLEVFDAPFFSITPAEAACMDPQHRRMLETAYHALEDAGLTLEKCSGSDTSVYTGCFTNDYLSILEKDFEAEQNHAAMGVTSSMLANRLSWFFNFKGTSMNLDSACSSSLIALHLACQDLRAGTSSMSLVGGANLVYHPDFMKMMSNGNFLSPDSRSWSFDDRANGYSRGEGIAVIVVKRLSDALRDGDTIRTVIRQTSTNQDGRTPGITVPSQQSQIDLIERSYKDANLDMEPTRFFEAHGTGTKAGDPVEANAIGKAFRHCRSKQDPLYIGAVKASIGHLEGCSGLAGVIKALLVLERGIIPPIAGFQSVNKQIDTNFLHIRFPKTHLPWPTSTLRRACVNSFGFGGTNAVVILDDAYHYLKLNGLHGYHQTRVLAPPTLGVFRGETNGHKRVENGQEWVAPYDNLIKSPHESIYNDNISHIDVIKPAHSSPNLLVWSTFEEACAQRMSDLYCDYIRKERPNIDDLAHALAVRRNHFPWRSFMVTSQYNSTGFQELKPIKPIRANKEQRVAFVFTGQGAQYLGMGRELVSFPAFSESLAHLDMCLKGLGCSWSIQEKIEGSHHDFLVDNPEYSQPLTTCLQIALIDLLRSFDIIPSVVIGHSSGEIAAAYAAGALSQLSAVKVSYYRGVLSSSLANSRNDMTMMAVGLSKSAILPYLDRLLENEGSTHVAIACINSPKSITLSGDTTQLMTLGQWLTEDSIFTRKLRVSVAYHSKYMETVSSDYCIAIGALEKGRKSGFIPMLSTVTRDIVTIEQLGDPNYWVQNMISPVDFEGAVSKLFRQTLQKPRKVLGESNIAHTLSFTQIVEIGPHNTLQGPVREILLNFPDIKAHKLKPMYVPSLIRGQDASVTLLHAVGMLYSFGYPVNLFAVNNRQIKYMHYCIPSNMPKYPFNHKNSYWKEGRLSRNFRFPSFARDDLLGTRSLDWNPKMAQWRNVMRLSEVPWLEDHKVQGEILFPAAGMVAMAIEGLKQLIDQMDVLHGIQIKDINFLHPIAFPRGSDKVETQLNMSTETSFSYNSPRWSLFRLFVIENNNYMECCSGYIRPVFDETHRRHAIQDISFLNGEPLAEWLSNTSGACRDLADPYSVETTVEYGPCFQNLRNMRLGPCGEAIAEINTRSWTSKDVNSFHQAYAVHPSTIDGLAQLMAPTLAKGYSVQQTMIPVYVANIWIDLVGFQSLKEVFIHGTARCKLRGYRGATGNIVATSLGSSNPLIVLQGLDTSFITAAKSSSIKHAQPRKLCTQLIWKPDIDMMSNEQILHGCTSERPRGAIDELYNYKCLNTVVMSFIVEALEFLRHHSSAPLAPHMEMYLGWMKYQYNRLSHDDLQAVMQLLEDQDKRDQLTVQVENSGAEGSFFVHIGRILTKVLHGEADPLGVIFSDGLADRYYEEMLSNEYYTYPSSAFIELLCFKNPSMKILELGAGTGGQTFPLLRAMTSGRTRLWSRYDYTDLSPAFLGQARIKFHEYADQMDFRVCDISKDPTLQSFEAKSYDLVIASHVLHATNDIDQTLRNIRKLLNPSGWLLLFETTRPEALHIGFAFGLLKGWWNPLAHETRSQNSPCLTTEQWNNRLKRTGFSGIEAEISNQENLQCRHSSTIISRAIRSNNEQIAASEDEQVAIVVDTQVPAQWDIARLLEARYASSKIYTVAQRAAALLPASALNLFLVELDTVFLDGISATDYQYLHSILRSSSKTLWVTRNPSDTLEPRHHLVDGLGRTLASEDFTRKFVTLSLDHNSDYEHIRILGLISDVMTRITNSVVVDLENNYISRDGLLHIGRVCEYRAMDERIAHQALPRQMKQLELKTDTQISLNLETPGQLDTLQWISNKDESSSKPPDKDEVLIEVRALGLTLRDHLLASGQLDGSGLVTECAGVVKEAGDESGLHTGDRVCAIGGSVGCSILRVKSGAVAKMPQGISFSEGAAMPTSLWLSYHGLVDIARVQKGESVLILQGSSSFGQVALQLAKSLGAEVFTMVNSTSKKLLLETLNLPEATIFRSDDLSTSLKHRSNLATHGKGFDVIIGPIAESVDVNYADFIAPFGRIIDIGLRGEQRSMIGPYRHMITNSLQASINMVDLLIKDPALAHKSFRNATDLGFKKGLEPPRPLHIFQAYEIEAAFRHFEDVSAIGKRVVELQPGSIIQANVETKPEYWFPANATYVIAGGLGGLSRSSAR</sequence>
<dbReference type="InterPro" id="IPR036291">
    <property type="entry name" value="NAD(P)-bd_dom_sf"/>
</dbReference>
<evidence type="ECO:0000256" key="1">
    <source>
        <dbReference type="ARBA" id="ARBA00022450"/>
    </source>
</evidence>
<dbReference type="Pfam" id="PF00109">
    <property type="entry name" value="ketoacyl-synt"/>
    <property type="match status" value="1"/>
</dbReference>
<dbReference type="InterPro" id="IPR014031">
    <property type="entry name" value="Ketoacyl_synth_C"/>
</dbReference>
<evidence type="ECO:0000256" key="6">
    <source>
        <dbReference type="ARBA" id="ARBA00023315"/>
    </source>
</evidence>
<dbReference type="InterPro" id="IPR016035">
    <property type="entry name" value="Acyl_Trfase/lysoPLipase"/>
</dbReference>
<dbReference type="InterPro" id="IPR042104">
    <property type="entry name" value="PKS_dehydratase_sf"/>
</dbReference>
<evidence type="ECO:0000256" key="2">
    <source>
        <dbReference type="ARBA" id="ARBA00022553"/>
    </source>
</evidence>
<dbReference type="Gene3D" id="3.40.366.10">
    <property type="entry name" value="Malonyl-Coenzyme A Acyl Carrier Protein, domain 2"/>
    <property type="match status" value="1"/>
</dbReference>
<name>A0A9X0ADZ1_9HELO</name>
<dbReference type="GO" id="GO:0016491">
    <property type="term" value="F:oxidoreductase activity"/>
    <property type="evidence" value="ECO:0007669"/>
    <property type="project" value="UniProtKB-KW"/>
</dbReference>
<keyword evidence="2" id="KW-0597">Phosphoprotein</keyword>